<proteinExistence type="predicted"/>
<dbReference type="EMBL" id="GBXM01063739">
    <property type="protein sequence ID" value="JAH44838.1"/>
    <property type="molecule type" value="Transcribed_RNA"/>
</dbReference>
<protein>
    <submittedName>
        <fullName evidence="1">Uncharacterized protein</fullName>
    </submittedName>
</protein>
<dbReference type="AlphaFoldDB" id="A0A0E9SWE4"/>
<accession>A0A0E9SWE4</accession>
<organism evidence="1">
    <name type="scientific">Anguilla anguilla</name>
    <name type="common">European freshwater eel</name>
    <name type="synonym">Muraena anguilla</name>
    <dbReference type="NCBI Taxonomy" id="7936"/>
    <lineage>
        <taxon>Eukaryota</taxon>
        <taxon>Metazoa</taxon>
        <taxon>Chordata</taxon>
        <taxon>Craniata</taxon>
        <taxon>Vertebrata</taxon>
        <taxon>Euteleostomi</taxon>
        <taxon>Actinopterygii</taxon>
        <taxon>Neopterygii</taxon>
        <taxon>Teleostei</taxon>
        <taxon>Anguilliformes</taxon>
        <taxon>Anguillidae</taxon>
        <taxon>Anguilla</taxon>
    </lineage>
</organism>
<reference evidence="1" key="1">
    <citation type="submission" date="2014-11" db="EMBL/GenBank/DDBJ databases">
        <authorList>
            <person name="Amaro Gonzalez C."/>
        </authorList>
    </citation>
    <scope>NUCLEOTIDE SEQUENCE</scope>
</reference>
<reference evidence="1" key="2">
    <citation type="journal article" date="2015" name="Fish Shellfish Immunol.">
        <title>Early steps in the European eel (Anguilla anguilla)-Vibrio vulnificus interaction in the gills: Role of the RtxA13 toxin.</title>
        <authorList>
            <person name="Callol A."/>
            <person name="Pajuelo D."/>
            <person name="Ebbesson L."/>
            <person name="Teles M."/>
            <person name="MacKenzie S."/>
            <person name="Amaro C."/>
        </authorList>
    </citation>
    <scope>NUCLEOTIDE SEQUENCE</scope>
</reference>
<name>A0A0E9SWE4_ANGAN</name>
<sequence length="55" mass="6271">MTLGFPGGCTYAQINSIVFIHAYKCTDQFVNGARTYFRKHYSFILCAMGNRSNQK</sequence>
<evidence type="ECO:0000313" key="1">
    <source>
        <dbReference type="EMBL" id="JAH44838.1"/>
    </source>
</evidence>